<sequence length="397" mass="46311">MRGLIFLFLFYGANTYANFFIEPRIQLNGANQLSSLSGTERSIYVGTYMDWENDYFYMRFNGEYRYDGIFNSHYSSASRDKYRSVFWLDEFYLERKFDLFNLYLGYQKVIWGQADELRVVDVINPLDYRQFILMDLNDYMYPLPMLRIVSDAVPDWTFEAIWIMKFKANQYPPPGSEFNLAIPKDLPHRKNTKGEFAFSATTNVEGFDLGWYAFRGYSDDPLYHIEDHAAYIQYSQESMLGASVSTALQNWVIRAESAWFPDKYYNDIHGNQERHDTVKYLLGLDYLYKDWMVTAQITDHHIVGWHPKLVTLSSDPYYTMSMEGKMFSDNLSLRLSNTWSASIGGGNLFQSKIKYQYNTNLSFNIHLDIMGGASGNIIGSQSDSSRIMYSVIYKFSG</sequence>
<evidence type="ECO:0000313" key="2">
    <source>
        <dbReference type="Proteomes" id="UP000302163"/>
    </source>
</evidence>
<reference evidence="1 2" key="1">
    <citation type="submission" date="2019-05" db="EMBL/GenBank/DDBJ databases">
        <title>Complete genome sequence of Izhakiella calystegiae KSNA2, an endophyte isolated from beach morning glory (Calystegia soldanella).</title>
        <authorList>
            <person name="Jiang L."/>
            <person name="Jeong J.C."/>
            <person name="Kim C.Y."/>
            <person name="Kim D.H."/>
            <person name="Kim S.W."/>
            <person name="Lee j."/>
        </authorList>
    </citation>
    <scope>NUCLEOTIDE SEQUENCE [LARGE SCALE GENOMIC DNA]</scope>
    <source>
        <strain evidence="1 2">KSNA2</strain>
    </source>
</reference>
<dbReference type="KEGG" id="izh:FEM41_10125"/>
<dbReference type="InterPro" id="IPR010727">
    <property type="entry name" value="DUF1302"/>
</dbReference>
<dbReference type="RefSeq" id="WP_138095863.1">
    <property type="nucleotide sequence ID" value="NZ_CP040428.1"/>
</dbReference>
<gene>
    <name evidence="1" type="ORF">FEM41_10125</name>
</gene>
<protein>
    <submittedName>
        <fullName evidence="1">Uncharacterized protein</fullName>
    </submittedName>
</protein>
<organism evidence="1 2">
    <name type="scientific">Jejubacter calystegiae</name>
    <dbReference type="NCBI Taxonomy" id="2579935"/>
    <lineage>
        <taxon>Bacteria</taxon>
        <taxon>Pseudomonadati</taxon>
        <taxon>Pseudomonadota</taxon>
        <taxon>Gammaproteobacteria</taxon>
        <taxon>Enterobacterales</taxon>
        <taxon>Enterobacteriaceae</taxon>
        <taxon>Jejubacter</taxon>
    </lineage>
</organism>
<evidence type="ECO:0000313" key="1">
    <source>
        <dbReference type="EMBL" id="QCT19986.1"/>
    </source>
</evidence>
<dbReference type="EMBL" id="CP040428">
    <property type="protein sequence ID" value="QCT19986.1"/>
    <property type="molecule type" value="Genomic_DNA"/>
</dbReference>
<dbReference type="OrthoDB" id="9769143at2"/>
<proteinExistence type="predicted"/>
<dbReference type="Proteomes" id="UP000302163">
    <property type="component" value="Chromosome"/>
</dbReference>
<dbReference type="Pfam" id="PF06980">
    <property type="entry name" value="DUF1302"/>
    <property type="match status" value="1"/>
</dbReference>
<dbReference type="AlphaFoldDB" id="A0A4P8YJ93"/>
<keyword evidence="2" id="KW-1185">Reference proteome</keyword>
<name>A0A4P8YJ93_9ENTR</name>
<accession>A0A4P8YJ93</accession>